<dbReference type="Proteomes" id="UP000515135">
    <property type="component" value="Unplaced"/>
</dbReference>
<keyword evidence="2" id="KW-1185">Reference proteome</keyword>
<dbReference type="AlphaFoldDB" id="A0A6P4ZE12"/>
<feature type="signal peptide" evidence="1">
    <location>
        <begin position="1"/>
        <end position="19"/>
    </location>
</feature>
<accession>A0A6P4ZE12</accession>
<evidence type="ECO:0000256" key="1">
    <source>
        <dbReference type="SAM" id="SignalP"/>
    </source>
</evidence>
<reference evidence="3" key="1">
    <citation type="submission" date="2025-08" db="UniProtKB">
        <authorList>
            <consortium name="RefSeq"/>
        </authorList>
    </citation>
    <scope>IDENTIFICATION</scope>
    <source>
        <tissue evidence="3">Gonad</tissue>
    </source>
</reference>
<feature type="chain" id="PRO_5028086251" evidence="1">
    <location>
        <begin position="20"/>
        <end position="102"/>
    </location>
</feature>
<organism evidence="2 3">
    <name type="scientific">Branchiostoma belcheri</name>
    <name type="common">Amphioxus</name>
    <dbReference type="NCBI Taxonomy" id="7741"/>
    <lineage>
        <taxon>Eukaryota</taxon>
        <taxon>Metazoa</taxon>
        <taxon>Chordata</taxon>
        <taxon>Cephalochordata</taxon>
        <taxon>Leptocardii</taxon>
        <taxon>Amphioxiformes</taxon>
        <taxon>Branchiostomatidae</taxon>
        <taxon>Branchiostoma</taxon>
    </lineage>
</organism>
<keyword evidence="1" id="KW-0732">Signal</keyword>
<proteinExistence type="predicted"/>
<dbReference type="RefSeq" id="XP_019634958.1">
    <property type="nucleotide sequence ID" value="XM_019779399.1"/>
</dbReference>
<dbReference type="OrthoDB" id="9977333at2759"/>
<protein>
    <submittedName>
        <fullName evidence="3">Uncharacterized protein LOC109477935</fullName>
    </submittedName>
</protein>
<evidence type="ECO:0000313" key="2">
    <source>
        <dbReference type="Proteomes" id="UP000515135"/>
    </source>
</evidence>
<gene>
    <name evidence="3" type="primary">LOC109477935</name>
</gene>
<dbReference type="GeneID" id="109477935"/>
<name>A0A6P4ZE12_BRABE</name>
<sequence>MNTLCCLTILLAAVVSSQALPMADYHYEEESSAKQLAGAYDLLSKLGQAFRSELETCDLKVDKVCQTSYGKWRGRIPRMVCRCPARTMCDMDGFPVGKCVEY</sequence>
<evidence type="ECO:0000313" key="3">
    <source>
        <dbReference type="RefSeq" id="XP_019634958.1"/>
    </source>
</evidence>
<dbReference type="KEGG" id="bbel:109477935"/>